<dbReference type="InterPro" id="IPR001296">
    <property type="entry name" value="Glyco_trans_1"/>
</dbReference>
<name>A0ABQ4IGE2_9ACTN</name>
<dbReference type="InterPro" id="IPR028098">
    <property type="entry name" value="Glyco_trans_4-like_N"/>
</dbReference>
<evidence type="ECO:0000313" key="6">
    <source>
        <dbReference type="Proteomes" id="UP000647860"/>
    </source>
</evidence>
<evidence type="ECO:0000256" key="2">
    <source>
        <dbReference type="ARBA" id="ARBA00022679"/>
    </source>
</evidence>
<proteinExistence type="predicted"/>
<evidence type="ECO:0000259" key="3">
    <source>
        <dbReference type="Pfam" id="PF00534"/>
    </source>
</evidence>
<dbReference type="SUPFAM" id="SSF53756">
    <property type="entry name" value="UDP-Glycosyltransferase/glycogen phosphorylase"/>
    <property type="match status" value="1"/>
</dbReference>
<evidence type="ECO:0000256" key="1">
    <source>
        <dbReference type="ARBA" id="ARBA00022676"/>
    </source>
</evidence>
<accession>A0ABQ4IGE2</accession>
<dbReference type="Pfam" id="PF00534">
    <property type="entry name" value="Glycos_transf_1"/>
    <property type="match status" value="1"/>
</dbReference>
<dbReference type="PANTHER" id="PTHR45947:SF13">
    <property type="entry name" value="TRANSFERASE"/>
    <property type="match status" value="1"/>
</dbReference>
<dbReference type="Proteomes" id="UP000647860">
    <property type="component" value="Unassembled WGS sequence"/>
</dbReference>
<protein>
    <submittedName>
        <fullName evidence="5">Glycosyl transferase</fullName>
    </submittedName>
</protein>
<keyword evidence="2 5" id="KW-0808">Transferase</keyword>
<dbReference type="InterPro" id="IPR050194">
    <property type="entry name" value="Glycosyltransferase_grp1"/>
</dbReference>
<dbReference type="GO" id="GO:0016740">
    <property type="term" value="F:transferase activity"/>
    <property type="evidence" value="ECO:0007669"/>
    <property type="project" value="UniProtKB-KW"/>
</dbReference>
<comment type="caution">
    <text evidence="5">The sequence shown here is derived from an EMBL/GenBank/DDBJ whole genome shotgun (WGS) entry which is preliminary data.</text>
</comment>
<feature type="domain" description="Glycosyl transferase family 1" evidence="3">
    <location>
        <begin position="204"/>
        <end position="355"/>
    </location>
</feature>
<dbReference type="Pfam" id="PF13439">
    <property type="entry name" value="Glyco_transf_4"/>
    <property type="match status" value="1"/>
</dbReference>
<keyword evidence="1" id="KW-0328">Glycosyltransferase</keyword>
<dbReference type="Gene3D" id="3.40.50.2000">
    <property type="entry name" value="Glycogen Phosphorylase B"/>
    <property type="match status" value="2"/>
</dbReference>
<gene>
    <name evidence="5" type="primary">csp2G</name>
    <name evidence="5" type="ORF">Vgi01_36680</name>
</gene>
<dbReference type="CDD" id="cd03801">
    <property type="entry name" value="GT4_PimA-like"/>
    <property type="match status" value="1"/>
</dbReference>
<keyword evidence="6" id="KW-1185">Reference proteome</keyword>
<sequence length="381" mass="41078">MHILFVSHSSDLMGAERSLVALVREAVEVRGHRVTVTVPDDGPLRAELVDAGAQVVVLPTTLWMGKRHNPLVGLVRTGQAALSVPRYLRYIRQARPDLVVTNSAVVPAGAFAAGMARVRQVWTVRESLLSNPSLRSVLPRRMIARIIAGRADGVVAISRYVAGQLRDAAPEAERKLRVIVPSVARHTEVPVREPRPRPASLGRLLLLGRFTAEKGQADAIKALGRCARAGQAFEMRLAGVGDADAVRSVRALAVEHEVGHLVEVTEWADQPHLLYQWADATLMLSRNEAYGRVTVESLMSGTPVIGYRAGGTIEILDEGGGLLVPPDADALADALLTLAGDEAAMHRLRDEARQRAVSLSSAPSSAPSFISYLEELQANRS</sequence>
<organism evidence="5 6">
    <name type="scientific">Micromonospora gifhornensis</name>
    <dbReference type="NCBI Taxonomy" id="84594"/>
    <lineage>
        <taxon>Bacteria</taxon>
        <taxon>Bacillati</taxon>
        <taxon>Actinomycetota</taxon>
        <taxon>Actinomycetes</taxon>
        <taxon>Micromonosporales</taxon>
        <taxon>Micromonosporaceae</taxon>
        <taxon>Micromonospora</taxon>
    </lineage>
</organism>
<dbReference type="PANTHER" id="PTHR45947">
    <property type="entry name" value="SULFOQUINOVOSYL TRANSFERASE SQD2"/>
    <property type="match status" value="1"/>
</dbReference>
<reference evidence="5 6" key="1">
    <citation type="submission" date="2021-01" db="EMBL/GenBank/DDBJ databases">
        <title>Whole genome shotgun sequence of Verrucosispora gifhornensis NBRC 16317.</title>
        <authorList>
            <person name="Komaki H."/>
            <person name="Tamura T."/>
        </authorList>
    </citation>
    <scope>NUCLEOTIDE SEQUENCE [LARGE SCALE GENOMIC DNA]</scope>
    <source>
        <strain evidence="5 6">NBRC 16317</strain>
    </source>
</reference>
<dbReference type="RefSeq" id="WP_204291824.1">
    <property type="nucleotide sequence ID" value="NZ_BAAAGZ010000062.1"/>
</dbReference>
<feature type="domain" description="Glycosyltransferase subfamily 4-like N-terminal" evidence="4">
    <location>
        <begin position="14"/>
        <end position="181"/>
    </location>
</feature>
<dbReference type="EMBL" id="BOPA01000025">
    <property type="protein sequence ID" value="GIJ16984.1"/>
    <property type="molecule type" value="Genomic_DNA"/>
</dbReference>
<evidence type="ECO:0000313" key="5">
    <source>
        <dbReference type="EMBL" id="GIJ16984.1"/>
    </source>
</evidence>
<evidence type="ECO:0000259" key="4">
    <source>
        <dbReference type="Pfam" id="PF13439"/>
    </source>
</evidence>